<protein>
    <submittedName>
        <fullName evidence="1">Uncharacterized protein</fullName>
    </submittedName>
</protein>
<accession>A0A948RV35</accession>
<gene>
    <name evidence="1" type="ORF">KJ970_04940</name>
</gene>
<proteinExistence type="predicted"/>
<feature type="non-terminal residue" evidence="1">
    <location>
        <position position="76"/>
    </location>
</feature>
<dbReference type="Proteomes" id="UP000777784">
    <property type="component" value="Unassembled WGS sequence"/>
</dbReference>
<dbReference type="EMBL" id="JAHJDP010000028">
    <property type="protein sequence ID" value="MBU2690254.1"/>
    <property type="molecule type" value="Genomic_DNA"/>
</dbReference>
<evidence type="ECO:0000313" key="2">
    <source>
        <dbReference type="Proteomes" id="UP000777784"/>
    </source>
</evidence>
<name>A0A948RV35_UNCEI</name>
<reference evidence="1" key="1">
    <citation type="submission" date="2021-05" db="EMBL/GenBank/DDBJ databases">
        <title>Energy efficiency and biological interactions define the core microbiome of deep oligotrophic groundwater.</title>
        <authorList>
            <person name="Mehrshad M."/>
            <person name="Lopez-Fernandez M."/>
            <person name="Bell E."/>
            <person name="Bernier-Latmani R."/>
            <person name="Bertilsson S."/>
            <person name="Dopson M."/>
        </authorList>
    </citation>
    <scope>NUCLEOTIDE SEQUENCE</scope>
    <source>
        <strain evidence="1">Modern_marine.mb.64</strain>
    </source>
</reference>
<sequence>MSKCRTHFKPPHCPNPHCRYHKKPEGWSYKKAGFFSRKTKPYRVQRYKCQHCDRDFSRQTFQADYWLKRPELFRAL</sequence>
<comment type="caution">
    <text evidence="1">The sequence shown here is derived from an EMBL/GenBank/DDBJ whole genome shotgun (WGS) entry which is preliminary data.</text>
</comment>
<dbReference type="AlphaFoldDB" id="A0A948RV35"/>
<evidence type="ECO:0000313" key="1">
    <source>
        <dbReference type="EMBL" id="MBU2690254.1"/>
    </source>
</evidence>
<organism evidence="1 2">
    <name type="scientific">Eiseniibacteriota bacterium</name>
    <dbReference type="NCBI Taxonomy" id="2212470"/>
    <lineage>
        <taxon>Bacteria</taxon>
        <taxon>Candidatus Eiseniibacteriota</taxon>
    </lineage>
</organism>